<comment type="caution">
    <text evidence="4">The sequence shown here is derived from an EMBL/GenBank/DDBJ whole genome shotgun (WGS) entry which is preliminary data.</text>
</comment>
<feature type="compositionally biased region" description="Low complexity" evidence="1">
    <location>
        <begin position="3816"/>
        <end position="3831"/>
    </location>
</feature>
<evidence type="ECO:0000313" key="5">
    <source>
        <dbReference type="Proteomes" id="UP000887013"/>
    </source>
</evidence>
<dbReference type="GO" id="GO:0030425">
    <property type="term" value="C:dendrite"/>
    <property type="evidence" value="ECO:0007669"/>
    <property type="project" value="TreeGrafter"/>
</dbReference>
<feature type="region of interest" description="Disordered" evidence="1">
    <location>
        <begin position="3771"/>
        <end position="3851"/>
    </location>
</feature>
<feature type="compositionally biased region" description="Basic and acidic residues" evidence="1">
    <location>
        <begin position="763"/>
        <end position="780"/>
    </location>
</feature>
<feature type="compositionally biased region" description="Basic and acidic residues" evidence="1">
    <location>
        <begin position="1848"/>
        <end position="1882"/>
    </location>
</feature>
<feature type="compositionally biased region" description="Basic and acidic residues" evidence="1">
    <location>
        <begin position="969"/>
        <end position="987"/>
    </location>
</feature>
<feature type="compositionally biased region" description="Basic and acidic residues" evidence="1">
    <location>
        <begin position="3386"/>
        <end position="3418"/>
    </location>
</feature>
<name>A0A8X6TN64_NEPPI</name>
<dbReference type="GO" id="GO:0045202">
    <property type="term" value="C:synapse"/>
    <property type="evidence" value="ECO:0007669"/>
    <property type="project" value="TreeGrafter"/>
</dbReference>
<keyword evidence="5" id="KW-1185">Reference proteome</keyword>
<dbReference type="Proteomes" id="UP000887013">
    <property type="component" value="Unassembled WGS sequence"/>
</dbReference>
<feature type="compositionally biased region" description="Basic and acidic residues" evidence="1">
    <location>
        <begin position="3569"/>
        <end position="3598"/>
    </location>
</feature>
<dbReference type="GO" id="GO:0000226">
    <property type="term" value="P:microtubule cytoskeleton organization"/>
    <property type="evidence" value="ECO:0007669"/>
    <property type="project" value="InterPro"/>
</dbReference>
<feature type="compositionally biased region" description="Basic and acidic residues" evidence="1">
    <location>
        <begin position="3282"/>
        <end position="3294"/>
    </location>
</feature>
<dbReference type="GO" id="GO:0031114">
    <property type="term" value="P:regulation of microtubule depolymerization"/>
    <property type="evidence" value="ECO:0007669"/>
    <property type="project" value="TreeGrafter"/>
</dbReference>
<feature type="region of interest" description="Disordered" evidence="1">
    <location>
        <begin position="3381"/>
        <end position="3472"/>
    </location>
</feature>
<feature type="compositionally biased region" description="Basic and acidic residues" evidence="1">
    <location>
        <begin position="994"/>
        <end position="1005"/>
    </location>
</feature>
<dbReference type="GO" id="GO:0003779">
    <property type="term" value="F:actin binding"/>
    <property type="evidence" value="ECO:0007669"/>
    <property type="project" value="TreeGrafter"/>
</dbReference>
<evidence type="ECO:0000313" key="4">
    <source>
        <dbReference type="EMBL" id="GFT28840.1"/>
    </source>
</evidence>
<dbReference type="GO" id="GO:0007409">
    <property type="term" value="P:axonogenesis"/>
    <property type="evidence" value="ECO:0007669"/>
    <property type="project" value="TreeGrafter"/>
</dbReference>
<dbReference type="EMBL" id="BMAW01107348">
    <property type="protein sequence ID" value="GFT28840.1"/>
    <property type="molecule type" value="Genomic_DNA"/>
</dbReference>
<dbReference type="GO" id="GO:0005874">
    <property type="term" value="C:microtubule"/>
    <property type="evidence" value="ECO:0007669"/>
    <property type="project" value="InterPro"/>
</dbReference>
<dbReference type="GO" id="GO:0005829">
    <property type="term" value="C:cytosol"/>
    <property type="evidence" value="ECO:0007669"/>
    <property type="project" value="TreeGrafter"/>
</dbReference>
<evidence type="ECO:0000256" key="1">
    <source>
        <dbReference type="SAM" id="MobiDB-lite"/>
    </source>
</evidence>
<dbReference type="OrthoDB" id="5371837at2759"/>
<feature type="region of interest" description="Disordered" evidence="1">
    <location>
        <begin position="2776"/>
        <end position="2821"/>
    </location>
</feature>
<feature type="compositionally biased region" description="Basic and acidic residues" evidence="1">
    <location>
        <begin position="2631"/>
        <end position="2681"/>
    </location>
</feature>
<dbReference type="Pfam" id="PF25281">
    <property type="entry name" value="MBL_MAP1B"/>
    <property type="match status" value="1"/>
</dbReference>
<accession>A0A8X6TN64</accession>
<feature type="region of interest" description="Disordered" evidence="1">
    <location>
        <begin position="3273"/>
        <end position="3294"/>
    </location>
</feature>
<feature type="compositionally biased region" description="Basic and acidic residues" evidence="1">
    <location>
        <begin position="2710"/>
        <end position="2719"/>
    </location>
</feature>
<feature type="compositionally biased region" description="Basic and acidic residues" evidence="1">
    <location>
        <begin position="3425"/>
        <end position="3472"/>
    </location>
</feature>
<evidence type="ECO:0000259" key="2">
    <source>
        <dbReference type="Pfam" id="PF23415"/>
    </source>
</evidence>
<dbReference type="PANTHER" id="PTHR13843">
    <property type="entry name" value="MICROTUBULE-ASSOCIATED PROTEIN"/>
    <property type="match status" value="1"/>
</dbReference>
<evidence type="ECO:0000259" key="3">
    <source>
        <dbReference type="Pfam" id="PF25281"/>
    </source>
</evidence>
<feature type="compositionally biased region" description="Basic and acidic residues" evidence="1">
    <location>
        <begin position="808"/>
        <end position="833"/>
    </location>
</feature>
<feature type="region of interest" description="Disordered" evidence="1">
    <location>
        <begin position="2631"/>
        <end position="2732"/>
    </location>
</feature>
<feature type="compositionally biased region" description="Basic and acidic residues" evidence="1">
    <location>
        <begin position="730"/>
        <end position="746"/>
    </location>
</feature>
<dbReference type="InterPro" id="IPR026074">
    <property type="entry name" value="MAP1"/>
</dbReference>
<feature type="region of interest" description="Disordered" evidence="1">
    <location>
        <begin position="920"/>
        <end position="1045"/>
    </location>
</feature>
<gene>
    <name evidence="4" type="primary">futsch</name>
    <name evidence="4" type="ORF">NPIL_697621</name>
</gene>
<sequence>MASGAPPGCYLLLVLGQPCAQEHKDHILKKVEEGLLSWDVENTKCNLVGLETVCSSIDSSKEIESELLIQYSTENLAVEVLLNPHVSTLKQCLKNLLAANVGHKHVIHAGYAFTGSGSWILQDGSFSHDDFIDTLQDVEVQRALRRHHGYTIHVHCIPEGPWAQQGEDEGALTKIYESLYINPAKQVSVVPGSAILLNCLDSVLKFQPLTEMMKSSPVVGNIRFNRPTLYVFPGGQGDCALFGVSGFTMLIDGGFNRKPCFWEFIRHLDRLDAIMITRLNENNVCGITNVVRRKREGKRVYPQVGYVFCNVAEGKQSPTSPGSMDQDRDPLLVSVIQEGREFSENLQQLGLKPHRCLRDCQVEPLTLFHKVGHGTLEMYVLSPPKDSKEMKLFFQQWTSYKEHFSSRRYLEEREVPIPLSHAMSICALLVWKPADPADTITRVLLPGSAPQSKIFEGLEHLRHLEELKHRTCSQLSLGIKYEERVKVKTTKKHVIKTSATKQKADIVRPSSPIKTPREIDEQIKLQRKRAESPIKLQISSPVRKVKKSTKKVEEKKSIAAKDEIAIKKSISKDIKLVSKKIKKRSRSKEQRLILEDEKRDIGVEDEKIVEPQEDAMISVETESLPKIEDIEHLKIDDAEPDLHEEEKILLETKEHEKILKSPASPEDEHVPLETQEKTEVDKELETIPEKEKKDVEKPVVPEEDKSPVKEVHPKIETEVSKPGETIEEFPDTKTPTEEQKEEERVISESPVQDDVKTSPLPVEKTKTPSPVKEKDVESKLIHPKVPKKKLVSKTTPSTKAVLPSPEILKLRKETEVRKTPVKKEKVMEKESRIKLTTRTPKPAAKPMGVQSPIERTPTPPSRFIAKTKEPTKPRPIKAPTPVRTAPKLEIKSIKIPSVSEIKTKTAKDVVNKRVAESKIIAKQLELVKSKPPATPPKSPMKKPKEKLPVASPKKKPKMPTMAPTRASKPSKDKVKPKPVKRPEKIKEIIPSGSEETKKNEQEEKGPIVPDEEPIPSQVSTPVEKTVDEEMVQSVPSSPKDIQPEIEDITQDVIDKTPSEILEQEAVKVEREEQEPIISEPKEVETLDEKAIEAEIYDEQMVVKEIEAVEAAVDELIEGMRTEIEEAKAIIPSDADDSLQITQQERQDIESQEKEEIAMLKEDTGPPSGEEDSAMEVSIDLKTLDLTQVADATIFTNLRETLEPEIQSEMLFIKDYIKNEGVSLKDSETIIFEVIFEVLRKIHDTLSIKTAKKYINEKKVEISDIVISKYQIDEESQKPKEKESDVTPSKTPSPEREIVEEITEPEIVHISVDQYQTPESKIEISSLANEIKKEMKVENLEDTIAQVVCECLQSKSITPTKESFKNFIIEHRVEIIIIIRKKYLPKREEKEKVKELSEKEDILDEKVVSVTKEEEKSSLELIKNCLTAKGKEEINKLIEDINLEDIAYNDLENSIYEIINSDIQKKQLTVKEEVIILYIIEYRTEIISQVKSKYESVIHEKIEETKVSEPEVIHVNVEQFLTPESKTEISSLANEIKKEIDIENLEQVIAEVVYECLQNKSITPTKETFTKYIIEYRIEVLTIIRKKYLHERIEKEVEVPSKKEETPSVEEKAPKEKEESPSEEIHIPEEERMPSEKEVVPSEEVEVPEEEKVTSEKEKELTKDEEERLSPLLLKKCLTSRGKEVMNKLIEDIKIENISSDIIENTLYEILSSNLQEKHVSVTEDVIILYIIEYRTEIISQVKSMLATSILEAKEISELEVTDINLEQYLTPESKIEISSLVNEIKKEINIDNLEDEVLEIVSKNLQNKSIIPTKESFTKYIVEYRVEIITIIRNKYTKERVEEEMEIPSEKEETSKEMQILKEDEKVSTEKEITPGDEEPHEKEIPVEKEMAGEIPSSRKEKLPGDKEKALEAKRELDEKEIMPTEKDISFTEEVEEPSPESIKKCLTGKGKEEINKLIEDIKLEGIVQDDLENTIYEIISSDIQKKQLTVKEDLIILYIIEFRTEIISQIKSKYVTIIHEEKEVKITEPEEIRVNVEQYLTPESKIEISSLANEIKKEIDIDNLEQTIAEVVYECLKAKSITPTKEIFAEYIVEYRVEIITIIRKKCQQKPIEKEVYELSEAKEVLRAEDKLSPEKEEIPIKEKAPTIKEVITEKEVVSIGKEEIIDEKDKASHEKEMIAKKEKVVPTEIEELTRKEEDISLEREMTSTEKDEEPSEKGEPIEKEKVLVEDEEVKSSELIKKSLTEKGKQEIDRFIEDLHIKDLSHEDIEDIIYEILNTELRKKQYFITEEVIILYIIEHRTEIISQIKGKYVTLTQKDVDELIITEGSVEEKTPLANIMECITPEVKNVINDLAKAIQVEKEMLENTIEIILQTLSEEMQEKNISVESNQIIKYVTQHKKEITDIVQNKLTTEKEKIEDKAKPETPLESEKHVEPILTCEMLKNYLNSEARDIISIFIEELKLENISDNLCEEIVLNSICQEIKKKNITFNRDDISKYIVEYRIEILTIIKNRSVQKEIVEGISSKKEKKIKEGIIEKDIFETEIPVSKEETLVTEDEKDITPTLKETPSLIAETEVKEKAKEKEESITKKVEDTISSTFQEIKKDSPVSEKVTTIELQEKEAVVEKIKEKAPSPVEETKAITPEAKEPITEEPEKKIPSPLEEIKKVSPVDEKIKTMEIQEPEEKEAEVSPVEEKIKAIEIEEPEEKEAVIQEVKAKTPSPADETKAISIVAEEKEELVTEEIKKKILSPEEEIKKVSPVDEKVKTLEIQELEEKESEVKDLKEKTPSPTEETKAVTPEAKEPITEEPEKKIPSPVEDVKKVSPVDEKLTMVVIQKTGKKESLIEDLRKKTPSPVDEIKDIKDIDEKTSSIIELKVDEAISAKKDDITEDTKMLSSVEIPVEPDSIPIYKYIFKHLSPESKREVSSLAAELMSEIDICNLEEIIVEVVCDYLQSKSIVPTKENFTKYIIEYKIEIISIIRKKYIRKIPSRVLEIERKTDLEIKSEKIPSAEIKIIETDEIVPTEEIMSKSIEGKSEKLYFVEERKPLDIAKDEIEDKKRLSSVEDRDSELKIMHQVFLKEVSNRIENYDLLLKELDHECLFPRSSSADVLYNTVCSEMNRKGIIITSESIIKYIIEYKIEIIKIIKTKYSKNIQEVSTKGRVPVSSEFIMDASAFDLTYDEDILSPMAESIMGEEIEIHEELAEFESDSIMRYETVKDLHIADVSKDIAEAVTPKTVYEKPEAEQVFRHIFAETIVDDEIEVLQDGEQPEFEDLSQTSLKDEDQEKADAPDSMKKKLMYVEIEIEESVTSTTDASPDTDAPEIPYDGKYKERIDEDLNAETDTKESIEKVEGKDITETVLEMSERDIESKQVYDSVHSVSGVVREELSPKLDSKEISTSSKKQEIQQEEPRDLKQKLTSTGDIKDIGLKEGKKDETLEKLKDKESEESAVKDTDSKEKRDSPESVTTEIKKEEQSFVLSATDTPSESEISKLLIKTNIVEGDSTVSETVTKISSSKTVSSEVSEETFTTVTKTEKDEDTFESVTTITTTKLIRSGDSDAAEQFISKTEKDKKPPHEIKSISKDVESETMQDKDQEFSLPKIVSPTKSLDVEDVQVREETGESDVKSKITKTVATITRKIIEPSEDAEKITQGIEDDQKLPSPKSESAAKISDEEETHATEEVDGTDGASPITRTITTVTRKIVVPSEDAEETTQEIKDDQKTSSSKSTSPAVTPHVDDAQVTEEIDESDGTSTITRTITTVTRKIVVPSEDAEETTQEIKDDQKVSSLQSASPAMTHVDDAQVTEEIDESDETSTITKTVTTITHKIIAPSEETEEKKDDQKLPSPKS</sequence>
<feature type="compositionally biased region" description="Low complexity" evidence="1">
    <location>
        <begin position="3310"/>
        <end position="3321"/>
    </location>
</feature>
<organism evidence="4 5">
    <name type="scientific">Nephila pilipes</name>
    <name type="common">Giant wood spider</name>
    <name type="synonym">Nephila maculata</name>
    <dbReference type="NCBI Taxonomy" id="299642"/>
    <lineage>
        <taxon>Eukaryota</taxon>
        <taxon>Metazoa</taxon>
        <taxon>Ecdysozoa</taxon>
        <taxon>Arthropoda</taxon>
        <taxon>Chelicerata</taxon>
        <taxon>Arachnida</taxon>
        <taxon>Araneae</taxon>
        <taxon>Araneomorphae</taxon>
        <taxon>Entelegynae</taxon>
        <taxon>Araneoidea</taxon>
        <taxon>Nephilidae</taxon>
        <taxon>Nephila</taxon>
    </lineage>
</organism>
<feature type="domain" description="Microtubule-associated protein 1B/S N-terminal" evidence="2">
    <location>
        <begin position="11"/>
        <end position="192"/>
    </location>
</feature>
<feature type="compositionally biased region" description="Basic and acidic residues" evidence="1">
    <location>
        <begin position="666"/>
        <end position="721"/>
    </location>
</feature>
<feature type="region of interest" description="Disordered" evidence="1">
    <location>
        <begin position="1596"/>
        <end position="1663"/>
    </location>
</feature>
<dbReference type="Pfam" id="PF23415">
    <property type="entry name" value="MAPB1_N"/>
    <property type="match status" value="1"/>
</dbReference>
<feature type="compositionally biased region" description="Basic and acidic residues" evidence="1">
    <location>
        <begin position="3641"/>
        <end position="3651"/>
    </location>
</feature>
<dbReference type="GO" id="GO:0005875">
    <property type="term" value="C:microtubule associated complex"/>
    <property type="evidence" value="ECO:0007669"/>
    <property type="project" value="TreeGrafter"/>
</dbReference>
<proteinExistence type="predicted"/>
<feature type="compositionally biased region" description="Basic residues" evidence="1">
    <location>
        <begin position="781"/>
        <end position="791"/>
    </location>
</feature>
<feature type="region of interest" description="Disordered" evidence="1">
    <location>
        <begin position="3310"/>
        <end position="3352"/>
    </location>
</feature>
<feature type="compositionally biased region" description="Basic and acidic residues" evidence="1">
    <location>
        <begin position="3328"/>
        <end position="3352"/>
    </location>
</feature>
<feature type="compositionally biased region" description="Basic and acidic residues" evidence="1">
    <location>
        <begin position="1649"/>
        <end position="1663"/>
    </location>
</feature>
<dbReference type="PANTHER" id="PTHR13843:SF12">
    <property type="entry name" value="ATPASE F1_V1_A1 COMPLEX ALPHA_BETA SUBUNIT NUCLEOTIDE-BINDING DOMAIN-CONTAINING PROTEIN"/>
    <property type="match status" value="1"/>
</dbReference>
<feature type="compositionally biased region" description="Basic and acidic residues" evidence="1">
    <location>
        <begin position="2780"/>
        <end position="2821"/>
    </location>
</feature>
<feature type="compositionally biased region" description="Basic and acidic residues" evidence="1">
    <location>
        <begin position="1596"/>
        <end position="1639"/>
    </location>
</feature>
<feature type="region of interest" description="Disordered" evidence="1">
    <location>
        <begin position="1273"/>
        <end position="1295"/>
    </location>
</feature>
<feature type="region of interest" description="Disordered" evidence="1">
    <location>
        <begin position="2197"/>
        <end position="2223"/>
    </location>
</feature>
<feature type="domain" description="Microtubule-associated protein 1A/B/S-like MBL-like" evidence="3">
    <location>
        <begin position="210"/>
        <end position="477"/>
    </location>
</feature>
<dbReference type="GO" id="GO:0016358">
    <property type="term" value="P:dendrite development"/>
    <property type="evidence" value="ECO:0007669"/>
    <property type="project" value="TreeGrafter"/>
</dbReference>
<feature type="compositionally biased region" description="Basic and acidic residues" evidence="1">
    <location>
        <begin position="1273"/>
        <end position="1284"/>
    </location>
</feature>
<protein>
    <submittedName>
        <fullName evidence="4">Microtubule-associated protein futsch</fullName>
    </submittedName>
</protein>
<feature type="compositionally biased region" description="Acidic residues" evidence="1">
    <location>
        <begin position="3743"/>
        <end position="3752"/>
    </location>
</feature>
<feature type="compositionally biased region" description="Low complexity" evidence="1">
    <location>
        <begin position="3694"/>
        <end position="3707"/>
    </location>
</feature>
<feature type="compositionally biased region" description="Acidic residues" evidence="1">
    <location>
        <begin position="3805"/>
        <end position="3815"/>
    </location>
</feature>
<dbReference type="InterPro" id="IPR057480">
    <property type="entry name" value="MAP1A/B/S-like_MBL"/>
</dbReference>
<dbReference type="InterPro" id="IPR056617">
    <property type="entry name" value="MAP1B/S_N"/>
</dbReference>
<feature type="region of interest" description="Disordered" evidence="1">
    <location>
        <begin position="3568"/>
        <end position="3757"/>
    </location>
</feature>
<dbReference type="GO" id="GO:0008017">
    <property type="term" value="F:microtubule binding"/>
    <property type="evidence" value="ECO:0007669"/>
    <property type="project" value="InterPro"/>
</dbReference>
<feature type="region of interest" description="Disordered" evidence="1">
    <location>
        <begin position="1846"/>
        <end position="1882"/>
    </location>
</feature>
<feature type="non-terminal residue" evidence="4">
    <location>
        <position position="3851"/>
    </location>
</feature>
<dbReference type="GO" id="GO:0043025">
    <property type="term" value="C:neuronal cell body"/>
    <property type="evidence" value="ECO:0007669"/>
    <property type="project" value="TreeGrafter"/>
</dbReference>
<feature type="compositionally biased region" description="Basic and acidic residues" evidence="1">
    <location>
        <begin position="3616"/>
        <end position="3629"/>
    </location>
</feature>
<reference evidence="4" key="1">
    <citation type="submission" date="2020-08" db="EMBL/GenBank/DDBJ databases">
        <title>Multicomponent nature underlies the extraordinary mechanical properties of spider dragline silk.</title>
        <authorList>
            <person name="Kono N."/>
            <person name="Nakamura H."/>
            <person name="Mori M."/>
            <person name="Yoshida Y."/>
            <person name="Ohtoshi R."/>
            <person name="Malay A.D."/>
            <person name="Moran D.A.P."/>
            <person name="Tomita M."/>
            <person name="Numata K."/>
            <person name="Arakawa K."/>
        </authorList>
    </citation>
    <scope>NUCLEOTIDE SEQUENCE</scope>
</reference>
<feature type="region of interest" description="Disordered" evidence="1">
    <location>
        <begin position="653"/>
        <end position="885"/>
    </location>
</feature>